<keyword evidence="1" id="KW-0472">Membrane</keyword>
<dbReference type="GO" id="GO:0080120">
    <property type="term" value="P:CAAX-box protein maturation"/>
    <property type="evidence" value="ECO:0007669"/>
    <property type="project" value="UniProtKB-ARBA"/>
</dbReference>
<dbReference type="Proteomes" id="UP000243591">
    <property type="component" value="Chromosome"/>
</dbReference>
<evidence type="ECO:0000313" key="3">
    <source>
        <dbReference type="EMBL" id="ATF25462.1"/>
    </source>
</evidence>
<dbReference type="GO" id="GO:0004175">
    <property type="term" value="F:endopeptidase activity"/>
    <property type="evidence" value="ECO:0007669"/>
    <property type="project" value="UniProtKB-ARBA"/>
</dbReference>
<proteinExistence type="predicted"/>
<dbReference type="GO" id="GO:0008237">
    <property type="term" value="F:metallopeptidase activity"/>
    <property type="evidence" value="ECO:0007669"/>
    <property type="project" value="UniProtKB-KW"/>
</dbReference>
<feature type="transmembrane region" description="Helical" evidence="1">
    <location>
        <begin position="72"/>
        <end position="96"/>
    </location>
</feature>
<dbReference type="InterPro" id="IPR052710">
    <property type="entry name" value="CAAX_protease"/>
</dbReference>
<dbReference type="AlphaFoldDB" id="A0A1D2LPQ5"/>
<feature type="transmembrane region" description="Helical" evidence="1">
    <location>
        <begin position="30"/>
        <end position="51"/>
    </location>
</feature>
<keyword evidence="3" id="KW-0482">Metalloprotease</keyword>
<feature type="domain" description="CAAX prenyl protease 2/Lysostaphin resistance protein A-like" evidence="2">
    <location>
        <begin position="122"/>
        <end position="214"/>
    </location>
</feature>
<evidence type="ECO:0000313" key="4">
    <source>
        <dbReference type="Proteomes" id="UP000243591"/>
    </source>
</evidence>
<evidence type="ECO:0000256" key="1">
    <source>
        <dbReference type="SAM" id="Phobius"/>
    </source>
</evidence>
<dbReference type="GO" id="GO:0006508">
    <property type="term" value="P:proteolysis"/>
    <property type="evidence" value="ECO:0007669"/>
    <property type="project" value="UniProtKB-KW"/>
</dbReference>
<accession>A0A1D2LPQ5</accession>
<dbReference type="KEGG" id="bths:CNY62_03075"/>
<dbReference type="InterPro" id="IPR003675">
    <property type="entry name" value="Rce1/LyrA-like_dom"/>
</dbReference>
<feature type="transmembrane region" description="Helical" evidence="1">
    <location>
        <begin position="201"/>
        <end position="218"/>
    </location>
</feature>
<gene>
    <name evidence="3" type="ORF">CNY62_03075</name>
</gene>
<keyword evidence="4" id="KW-1185">Reference proteome</keyword>
<organism evidence="3 4">
    <name type="scientific">Brochothrix thermosphacta</name>
    <name type="common">Microbacterium thermosphactum</name>
    <dbReference type="NCBI Taxonomy" id="2756"/>
    <lineage>
        <taxon>Bacteria</taxon>
        <taxon>Bacillati</taxon>
        <taxon>Bacillota</taxon>
        <taxon>Bacilli</taxon>
        <taxon>Bacillales</taxon>
        <taxon>Listeriaceae</taxon>
        <taxon>Brochothrix</taxon>
    </lineage>
</organism>
<keyword evidence="1" id="KW-0812">Transmembrane</keyword>
<keyword evidence="1" id="KW-1133">Transmembrane helix</keyword>
<feature type="transmembrane region" description="Helical" evidence="1">
    <location>
        <begin position="116"/>
        <end position="133"/>
    </location>
</feature>
<feature type="transmembrane region" description="Helical" evidence="1">
    <location>
        <begin position="154"/>
        <end position="173"/>
    </location>
</feature>
<feature type="transmembrane region" description="Helical" evidence="1">
    <location>
        <begin position="179"/>
        <end position="196"/>
    </location>
</feature>
<name>A0A1D2LPQ5_BROTH</name>
<dbReference type="PANTHER" id="PTHR36435">
    <property type="entry name" value="SLR1288 PROTEIN"/>
    <property type="match status" value="1"/>
</dbReference>
<dbReference type="EMBL" id="CP023483">
    <property type="protein sequence ID" value="ATF25462.1"/>
    <property type="molecule type" value="Genomic_DNA"/>
</dbReference>
<dbReference type="RefSeq" id="WP_069133654.1">
    <property type="nucleotide sequence ID" value="NZ_CP023483.1"/>
</dbReference>
<keyword evidence="3" id="KW-0645">Protease</keyword>
<reference evidence="3 4" key="1">
    <citation type="submission" date="2017-09" db="EMBL/GenBank/DDBJ databases">
        <title>Complete Genome Sequences of Two Strains of the Meat Spoilage Bacterium Brochothrix thermosphacta Isolated from Ground Chicken.</title>
        <authorList>
            <person name="Paoli G.C."/>
            <person name="Wijey C."/>
            <person name="Chen C.-Y."/>
            <person name="Nguyen L."/>
            <person name="Yan X."/>
            <person name="Irwin P.L."/>
        </authorList>
    </citation>
    <scope>NUCLEOTIDE SEQUENCE [LARGE SCALE GENOMIC DNA]</scope>
    <source>
        <strain evidence="3 4">BI</strain>
    </source>
</reference>
<dbReference type="Pfam" id="PF02517">
    <property type="entry name" value="Rce1-like"/>
    <property type="match status" value="1"/>
</dbReference>
<dbReference type="PANTHER" id="PTHR36435:SF1">
    <property type="entry name" value="CAAX AMINO TERMINAL PROTEASE FAMILY PROTEIN"/>
    <property type="match status" value="1"/>
</dbReference>
<protein>
    <submittedName>
        <fullName evidence="3">CPBP family intramembrane metalloprotease</fullName>
    </submittedName>
</protein>
<evidence type="ECO:0000259" key="2">
    <source>
        <dbReference type="Pfam" id="PF02517"/>
    </source>
</evidence>
<sequence length="219" mass="25798">MKKRILAFAILPIQVLVINSAVKILEPEYPHSIVLLLPSFFTVTLLFFVSINLHKTILKHDWQFFKRKKTRLFLFSFLGAFLFQHIMNAANDFMIYLNMFNYPVSLEANVTLQNLHPIQVMLVPIIKVYYLLTTINEELYFRYNFLYSNHKRKLTFLFLLILSSILFGMAHYFVTNSLIGTFPYIIGGLFLGLIYLKTKNIYYVIGIHFFNNLIYGLLQ</sequence>
<keyword evidence="3" id="KW-0378">Hydrolase</keyword>